<dbReference type="RefSeq" id="WP_093587795.1">
    <property type="nucleotide sequence ID" value="NZ_FOYL01000001.1"/>
</dbReference>
<reference evidence="2" key="1">
    <citation type="submission" date="2016-10" db="EMBL/GenBank/DDBJ databases">
        <authorList>
            <person name="Varghese N."/>
            <person name="Submissions S."/>
        </authorList>
    </citation>
    <scope>NUCLEOTIDE SEQUENCE [LARGE SCALE GENOMIC DNA]</scope>
    <source>
        <strain evidence="2">DSM 44232</strain>
    </source>
</reference>
<accession>A0A1I6CRT9</accession>
<proteinExistence type="predicted"/>
<evidence type="ECO:0000313" key="2">
    <source>
        <dbReference type="Proteomes" id="UP000198583"/>
    </source>
</evidence>
<protein>
    <submittedName>
        <fullName evidence="1">Uncharacterized protein</fullName>
    </submittedName>
</protein>
<keyword evidence="2" id="KW-1185">Reference proteome</keyword>
<name>A0A1I6CRT9_9PSEU</name>
<dbReference type="EMBL" id="FOYL01000001">
    <property type="protein sequence ID" value="SFQ95880.1"/>
    <property type="molecule type" value="Genomic_DNA"/>
</dbReference>
<sequence length="91" mass="10162">MAIGLEEDLSGRSGFDEHQLQDVRLRAADIPHELAAAWAMSVPTVLLHHVGEWLKGRKKRPPTGSLQGAIVRHEQSRTDDLHPHMEFHATA</sequence>
<dbReference type="STRING" id="84724.SAMN04488564_101165"/>
<gene>
    <name evidence="1" type="ORF">SAMN04488564_101165</name>
</gene>
<evidence type="ECO:0000313" key="1">
    <source>
        <dbReference type="EMBL" id="SFQ95880.1"/>
    </source>
</evidence>
<organism evidence="1 2">
    <name type="scientific">Lentzea waywayandensis</name>
    <dbReference type="NCBI Taxonomy" id="84724"/>
    <lineage>
        <taxon>Bacteria</taxon>
        <taxon>Bacillati</taxon>
        <taxon>Actinomycetota</taxon>
        <taxon>Actinomycetes</taxon>
        <taxon>Pseudonocardiales</taxon>
        <taxon>Pseudonocardiaceae</taxon>
        <taxon>Lentzea</taxon>
    </lineage>
</organism>
<dbReference type="AlphaFoldDB" id="A0A1I6CRT9"/>
<dbReference type="Proteomes" id="UP000198583">
    <property type="component" value="Unassembled WGS sequence"/>
</dbReference>